<feature type="region of interest" description="Disordered" evidence="2">
    <location>
        <begin position="43"/>
        <end position="124"/>
    </location>
</feature>
<reference evidence="4" key="1">
    <citation type="submission" date="2011-07" db="EMBL/GenBank/DDBJ databases">
        <authorList>
            <consortium name="Caenorhabditis brenneri Sequencing and Analysis Consortium"/>
            <person name="Wilson R.K."/>
        </authorList>
    </citation>
    <scope>NUCLEOTIDE SEQUENCE [LARGE SCALE GENOMIC DNA]</scope>
    <source>
        <strain evidence="4">PB2801</strain>
    </source>
</reference>
<name>G0MCG2_CAEBE</name>
<accession>G0MCG2</accession>
<keyword evidence="4" id="KW-1185">Reference proteome</keyword>
<dbReference type="HOGENOM" id="CLU_618526_0_0_1"/>
<gene>
    <name evidence="3" type="ORF">CAEBREN_11169</name>
</gene>
<keyword evidence="1" id="KW-0175">Coiled coil</keyword>
<feature type="compositionally biased region" description="Low complexity" evidence="2">
    <location>
        <begin position="82"/>
        <end position="94"/>
    </location>
</feature>
<dbReference type="AlphaFoldDB" id="G0MCG2"/>
<evidence type="ECO:0000256" key="2">
    <source>
        <dbReference type="SAM" id="MobiDB-lite"/>
    </source>
</evidence>
<protein>
    <submittedName>
        <fullName evidence="3">Uncharacterized protein</fullName>
    </submittedName>
</protein>
<feature type="compositionally biased region" description="Basic and acidic residues" evidence="2">
    <location>
        <begin position="153"/>
        <end position="178"/>
    </location>
</feature>
<dbReference type="InParanoid" id="G0MCG2"/>
<evidence type="ECO:0000256" key="1">
    <source>
        <dbReference type="SAM" id="Coils"/>
    </source>
</evidence>
<proteinExistence type="predicted"/>
<feature type="coiled-coil region" evidence="1">
    <location>
        <begin position="337"/>
        <end position="364"/>
    </location>
</feature>
<organism evidence="4">
    <name type="scientific">Caenorhabditis brenneri</name>
    <name type="common">Nematode worm</name>
    <dbReference type="NCBI Taxonomy" id="135651"/>
    <lineage>
        <taxon>Eukaryota</taxon>
        <taxon>Metazoa</taxon>
        <taxon>Ecdysozoa</taxon>
        <taxon>Nematoda</taxon>
        <taxon>Chromadorea</taxon>
        <taxon>Rhabditida</taxon>
        <taxon>Rhabditina</taxon>
        <taxon>Rhabditomorpha</taxon>
        <taxon>Rhabditoidea</taxon>
        <taxon>Rhabditidae</taxon>
        <taxon>Peloderinae</taxon>
        <taxon>Caenorhabditis</taxon>
    </lineage>
</organism>
<dbReference type="OrthoDB" id="5911415at2759"/>
<sequence length="443" mass="51123">MPRNRRKLSKKARKAVYLANLQGNGDRTRALAREEFRKRLLKMQQEKEKSIEVISEDSALPTTSSASETPQLNAKNSIPSQTKATTPPTAVTAKEPSTSSPPKVPESKLVATPSQQQVKTAIPKPPTTVKKLTLEELEAKRVPVPYEQFHDKHEQFFRNRREKKAAEEEARLAMEPKKIPLTGKALEDNRTPTPWSGREQRMRLLPDRLSPDSAAERERAKEAQRAHEALEKAKKLAAAKKRALPKSPPPPPEEEEEEPVYHRRAPPPSSRTQLNHQAEHWKAKFLDMESEVLRLREKTKQQAIEVQAREKDSRDMAMWRQRYAHLEDYCRVVKGESMNLRKDLSDMRKELENKDRECHELRMELLYVRNNSLIRDNSSSPEPTPKQKKPRAPRKPREPKEPRQPRQPRDQSTQKPRAPRKRKQQGSPAPMLRPISPSTIDLE</sequence>
<dbReference type="EMBL" id="GL379789">
    <property type="protein sequence ID" value="EGT45553.1"/>
    <property type="molecule type" value="Genomic_DNA"/>
</dbReference>
<feature type="compositionally biased region" description="Polar residues" evidence="2">
    <location>
        <begin position="60"/>
        <end position="81"/>
    </location>
</feature>
<evidence type="ECO:0000313" key="4">
    <source>
        <dbReference type="Proteomes" id="UP000008068"/>
    </source>
</evidence>
<feature type="region of interest" description="Disordered" evidence="2">
    <location>
        <begin position="153"/>
        <end position="275"/>
    </location>
</feature>
<feature type="compositionally biased region" description="Polar residues" evidence="2">
    <location>
        <begin position="372"/>
        <end position="381"/>
    </location>
</feature>
<feature type="compositionally biased region" description="Basic residues" evidence="2">
    <location>
        <begin position="235"/>
        <end position="244"/>
    </location>
</feature>
<evidence type="ECO:0000313" key="3">
    <source>
        <dbReference type="EMBL" id="EGT45553.1"/>
    </source>
</evidence>
<dbReference type="Proteomes" id="UP000008068">
    <property type="component" value="Unassembled WGS sequence"/>
</dbReference>
<feature type="compositionally biased region" description="Basic and acidic residues" evidence="2">
    <location>
        <begin position="395"/>
        <end position="409"/>
    </location>
</feature>
<feature type="region of interest" description="Disordered" evidence="2">
    <location>
        <begin position="372"/>
        <end position="443"/>
    </location>
</feature>
<feature type="compositionally biased region" description="Basic and acidic residues" evidence="2">
    <location>
        <begin position="198"/>
        <end position="234"/>
    </location>
</feature>